<dbReference type="GO" id="GO:0005737">
    <property type="term" value="C:cytoplasm"/>
    <property type="evidence" value="ECO:0007669"/>
    <property type="project" value="TreeGrafter"/>
</dbReference>
<reference evidence="5" key="1">
    <citation type="submission" date="2021-10" db="EMBL/GenBank/DDBJ databases">
        <title>Tropical sea cucumber genome reveals ecological adaptation and Cuvierian tubules defense mechanism.</title>
        <authorList>
            <person name="Chen T."/>
        </authorList>
    </citation>
    <scope>NUCLEOTIDE SEQUENCE</scope>
    <source>
        <strain evidence="5">Nanhai2018</strain>
        <tissue evidence="5">Muscle</tissue>
    </source>
</reference>
<name>A0A9Q1HK60_HOLLE</name>
<evidence type="ECO:0000256" key="4">
    <source>
        <dbReference type="SAM" id="SignalP"/>
    </source>
</evidence>
<dbReference type="Gene3D" id="1.10.220.10">
    <property type="entry name" value="Annexin"/>
    <property type="match status" value="2"/>
</dbReference>
<dbReference type="SMART" id="SM00335">
    <property type="entry name" value="ANX"/>
    <property type="match status" value="2"/>
</dbReference>
<dbReference type="GO" id="GO:0032509">
    <property type="term" value="P:endosome transport via multivesicular body sorting pathway"/>
    <property type="evidence" value="ECO:0007669"/>
    <property type="project" value="TreeGrafter"/>
</dbReference>
<dbReference type="InterPro" id="IPR018502">
    <property type="entry name" value="Annexin_repeat"/>
</dbReference>
<comment type="similarity">
    <text evidence="1">Belongs to the annexin family.</text>
</comment>
<dbReference type="Pfam" id="PF00191">
    <property type="entry name" value="Annexin"/>
    <property type="match status" value="2"/>
</dbReference>
<evidence type="ECO:0000256" key="1">
    <source>
        <dbReference type="ARBA" id="ARBA00007831"/>
    </source>
</evidence>
<dbReference type="FunFam" id="1.10.220.10:FF:000001">
    <property type="entry name" value="Annexin"/>
    <property type="match status" value="1"/>
</dbReference>
<dbReference type="SUPFAM" id="SSF47874">
    <property type="entry name" value="Annexin"/>
    <property type="match status" value="1"/>
</dbReference>
<evidence type="ECO:0000313" key="5">
    <source>
        <dbReference type="EMBL" id="KAJ8048121.1"/>
    </source>
</evidence>
<dbReference type="Proteomes" id="UP001152320">
    <property type="component" value="Chromosome 1"/>
</dbReference>
<evidence type="ECO:0000313" key="6">
    <source>
        <dbReference type="Proteomes" id="UP001152320"/>
    </source>
</evidence>
<dbReference type="InterPro" id="IPR037104">
    <property type="entry name" value="Annexin_sf"/>
</dbReference>
<dbReference type="PANTHER" id="PTHR10502:SF233">
    <property type="entry name" value="ANNEXIN B9"/>
    <property type="match status" value="1"/>
</dbReference>
<keyword evidence="2" id="KW-0677">Repeat</keyword>
<dbReference type="InterPro" id="IPR018252">
    <property type="entry name" value="Annexin_repeat_CS"/>
</dbReference>
<accession>A0A9Q1HK60</accession>
<keyword evidence="6" id="KW-1185">Reference proteome</keyword>
<sequence>MKFFTIVLLCALAALAWARQQAEATEEDVPTVFPSPNFNAVEDARSLRDAVHGPGTNEQVIIQVLTNRSNGQRQQIKTAYWELYGSDLVEDLDDDIQDKDFRFVVDSLMMPFNEFEETFTDEEKVKYSVYEDALHEAMAGPGTDETLLSRIIVWRCEIDLGTVKNRYYYKYGDTLANDVSSETSGNYRDVLLALIK</sequence>
<dbReference type="GO" id="GO:0005886">
    <property type="term" value="C:plasma membrane"/>
    <property type="evidence" value="ECO:0007669"/>
    <property type="project" value="TreeGrafter"/>
</dbReference>
<dbReference type="GO" id="GO:0005544">
    <property type="term" value="F:calcium-dependent phospholipid binding"/>
    <property type="evidence" value="ECO:0007669"/>
    <property type="project" value="InterPro"/>
</dbReference>
<keyword evidence="3" id="KW-0041">Annexin</keyword>
<dbReference type="OrthoDB" id="37886at2759"/>
<dbReference type="GO" id="GO:0012506">
    <property type="term" value="C:vesicle membrane"/>
    <property type="evidence" value="ECO:0007669"/>
    <property type="project" value="TreeGrafter"/>
</dbReference>
<dbReference type="PROSITE" id="PS00223">
    <property type="entry name" value="ANNEXIN_1"/>
    <property type="match status" value="1"/>
</dbReference>
<feature type="chain" id="PRO_5040110871" evidence="4">
    <location>
        <begin position="19"/>
        <end position="196"/>
    </location>
</feature>
<evidence type="ECO:0000256" key="2">
    <source>
        <dbReference type="ARBA" id="ARBA00022737"/>
    </source>
</evidence>
<gene>
    <name evidence="5" type="ORF">HOLleu_00296</name>
</gene>
<protein>
    <submittedName>
        <fullName evidence="5">Annexin B11</fullName>
    </submittedName>
</protein>
<organism evidence="5 6">
    <name type="scientific">Holothuria leucospilota</name>
    <name type="common">Black long sea cucumber</name>
    <name type="synonym">Mertensiothuria leucospilota</name>
    <dbReference type="NCBI Taxonomy" id="206669"/>
    <lineage>
        <taxon>Eukaryota</taxon>
        <taxon>Metazoa</taxon>
        <taxon>Echinodermata</taxon>
        <taxon>Eleutherozoa</taxon>
        <taxon>Echinozoa</taxon>
        <taxon>Holothuroidea</taxon>
        <taxon>Aspidochirotacea</taxon>
        <taxon>Aspidochirotida</taxon>
        <taxon>Holothuriidae</taxon>
        <taxon>Holothuria</taxon>
    </lineage>
</organism>
<feature type="signal peptide" evidence="4">
    <location>
        <begin position="1"/>
        <end position="18"/>
    </location>
</feature>
<dbReference type="GO" id="GO:0005634">
    <property type="term" value="C:nucleus"/>
    <property type="evidence" value="ECO:0007669"/>
    <property type="project" value="TreeGrafter"/>
</dbReference>
<dbReference type="EMBL" id="JAIZAY010000001">
    <property type="protein sequence ID" value="KAJ8048121.1"/>
    <property type="molecule type" value="Genomic_DNA"/>
</dbReference>
<dbReference type="FunFam" id="1.10.220.10:FF:000005">
    <property type="entry name" value="Annexin"/>
    <property type="match status" value="1"/>
</dbReference>
<dbReference type="GO" id="GO:0005509">
    <property type="term" value="F:calcium ion binding"/>
    <property type="evidence" value="ECO:0007669"/>
    <property type="project" value="InterPro"/>
</dbReference>
<dbReference type="PROSITE" id="PS51897">
    <property type="entry name" value="ANNEXIN_2"/>
    <property type="match status" value="2"/>
</dbReference>
<proteinExistence type="inferred from homology"/>
<dbReference type="GO" id="GO:0001786">
    <property type="term" value="F:phosphatidylserine binding"/>
    <property type="evidence" value="ECO:0007669"/>
    <property type="project" value="TreeGrafter"/>
</dbReference>
<comment type="caution">
    <text evidence="5">The sequence shown here is derived from an EMBL/GenBank/DDBJ whole genome shotgun (WGS) entry which is preliminary data.</text>
</comment>
<dbReference type="AlphaFoldDB" id="A0A9Q1HK60"/>
<dbReference type="PANTHER" id="PTHR10502">
    <property type="entry name" value="ANNEXIN"/>
    <property type="match status" value="1"/>
</dbReference>
<evidence type="ECO:0000256" key="3">
    <source>
        <dbReference type="ARBA" id="ARBA00023216"/>
    </source>
</evidence>
<keyword evidence="4" id="KW-0732">Signal</keyword>